<dbReference type="PANTHER" id="PTHR43790:SF9">
    <property type="entry name" value="GALACTOFURANOSE TRANSPORTER ATP-BINDING PROTEIN YTFR"/>
    <property type="match status" value="1"/>
</dbReference>
<dbReference type="PANTHER" id="PTHR43790">
    <property type="entry name" value="CARBOHYDRATE TRANSPORT ATP-BINDING PROTEIN MG119-RELATED"/>
    <property type="match status" value="1"/>
</dbReference>
<reference evidence="10" key="1">
    <citation type="submission" date="2010-09" db="EMBL/GenBank/DDBJ databases">
        <title>Complete sequence of chromosome2 of Burkholderia sp. CCGE1003.</title>
        <authorList>
            <consortium name="US DOE Joint Genome Institute"/>
            <person name="Lucas S."/>
            <person name="Copeland A."/>
            <person name="Lapidus A."/>
            <person name="Cheng J.-F."/>
            <person name="Bruce D."/>
            <person name="Goodwin L."/>
            <person name="Pitluck S."/>
            <person name="Daligault H."/>
            <person name="Davenport K."/>
            <person name="Detter J.C."/>
            <person name="Han C."/>
            <person name="Tapia R."/>
            <person name="Land M."/>
            <person name="Hauser L."/>
            <person name="Jeffries C."/>
            <person name="Kyrpides N."/>
            <person name="Ivanova N."/>
            <person name="Ovchinnikova G."/>
            <person name="Martinez-Romero E."/>
            <person name="Rogel M.A."/>
            <person name="Auchtung J."/>
            <person name="Tiedje J.M."/>
            <person name="Woyke T."/>
        </authorList>
    </citation>
    <scope>NUCLEOTIDE SEQUENCE</scope>
    <source>
        <strain evidence="10">CCGE1003</strain>
    </source>
</reference>
<evidence type="ECO:0000256" key="4">
    <source>
        <dbReference type="ARBA" id="ARBA00022597"/>
    </source>
</evidence>
<keyword evidence="3" id="KW-0997">Cell inner membrane</keyword>
<dbReference type="Gene3D" id="3.40.50.300">
    <property type="entry name" value="P-loop containing nucleotide triphosphate hydrolases"/>
    <property type="match status" value="2"/>
</dbReference>
<keyword evidence="5" id="KW-0677">Repeat</keyword>
<protein>
    <submittedName>
        <fullName evidence="10">ABC transporter related protein</fullName>
    </submittedName>
</protein>
<evidence type="ECO:0000256" key="1">
    <source>
        <dbReference type="ARBA" id="ARBA00022448"/>
    </source>
</evidence>
<dbReference type="GO" id="GO:0016887">
    <property type="term" value="F:ATP hydrolysis activity"/>
    <property type="evidence" value="ECO:0007669"/>
    <property type="project" value="InterPro"/>
</dbReference>
<dbReference type="SUPFAM" id="SSF52540">
    <property type="entry name" value="P-loop containing nucleoside triphosphate hydrolases"/>
    <property type="match status" value="2"/>
</dbReference>
<dbReference type="HOGENOM" id="CLU_000604_92_3_4"/>
<evidence type="ECO:0000256" key="6">
    <source>
        <dbReference type="ARBA" id="ARBA00022741"/>
    </source>
</evidence>
<evidence type="ECO:0000256" key="7">
    <source>
        <dbReference type="ARBA" id="ARBA00022840"/>
    </source>
</evidence>
<feature type="domain" description="ABC transporter" evidence="9">
    <location>
        <begin position="287"/>
        <end position="537"/>
    </location>
</feature>
<dbReference type="InterPro" id="IPR050107">
    <property type="entry name" value="ABC_carbohydrate_import_ATPase"/>
</dbReference>
<gene>
    <name evidence="10" type="ordered locus">BC1003_5646</name>
</gene>
<dbReference type="InterPro" id="IPR003439">
    <property type="entry name" value="ABC_transporter-like_ATP-bd"/>
</dbReference>
<keyword evidence="4" id="KW-0762">Sugar transport</keyword>
<dbReference type="OrthoDB" id="9776369at2"/>
<keyword evidence="2" id="KW-1003">Cell membrane</keyword>
<dbReference type="KEGG" id="bgf:BC1003_5646"/>
<sequence>MTHSASEPDPLLASKTKPSAADLSNDGNASEPILATTGISKTFPGVKALQGVDFRLFPGEVHTLMGQNGAGKSTLINVLTGVLTPDSGTIRLGGEAVAFASPQEAEAAGVRTLYQEVNLCPNLSVAENIFAGRQPRRFGAIDWPDIKRRAQAALARLDISLDVTRSLDAYPIAVQQMVAIARALSVDARVLILDEPTSSLDDSEVAQLFKILRHLKQSGIAILFVTHFIEQTYAISDRITVMRNGEREGEYLARDLSADLLVSKMVGHERMSERLREAAHEASDISAQTEREHAAAPAFIELRGVGRRGTLQPIDLDVQRGQILGLAGLLGSGRTETARLLFGADRADSGTMLVDGKPVRLRSPHDAVRHGIAYCAEDRKKEGIVADLSIRENILLALQARRGWWRKISRQRARELADLWIERLGIKASDAEQPIGLLSGGNQQKALLARWLATDPKLLILDEPTRGIDVAAKFDIMDRLLALCENGLSILFISSEISEVLRVSHRVAVLRDRRKIAEVKGTASNEDNIYRLIAGSGE</sequence>
<proteinExistence type="predicted"/>
<evidence type="ECO:0000256" key="2">
    <source>
        <dbReference type="ARBA" id="ARBA00022475"/>
    </source>
</evidence>
<keyword evidence="7" id="KW-0067">ATP-binding</keyword>
<dbReference type="eggNOG" id="COG1129">
    <property type="taxonomic scope" value="Bacteria"/>
</dbReference>
<dbReference type="PROSITE" id="PS50893">
    <property type="entry name" value="ABC_TRANSPORTER_2"/>
    <property type="match status" value="2"/>
</dbReference>
<evidence type="ECO:0000259" key="9">
    <source>
        <dbReference type="PROSITE" id="PS50893"/>
    </source>
</evidence>
<evidence type="ECO:0000313" key="10">
    <source>
        <dbReference type="EMBL" id="ADN61561.1"/>
    </source>
</evidence>
<evidence type="ECO:0000256" key="5">
    <source>
        <dbReference type="ARBA" id="ARBA00022737"/>
    </source>
</evidence>
<dbReference type="GO" id="GO:0005524">
    <property type="term" value="F:ATP binding"/>
    <property type="evidence" value="ECO:0007669"/>
    <property type="project" value="UniProtKB-KW"/>
</dbReference>
<keyword evidence="6" id="KW-0547">Nucleotide-binding</keyword>
<dbReference type="Pfam" id="PF00005">
    <property type="entry name" value="ABC_tran"/>
    <property type="match status" value="2"/>
</dbReference>
<dbReference type="STRING" id="640512.BC1003_5646"/>
<evidence type="ECO:0000256" key="3">
    <source>
        <dbReference type="ARBA" id="ARBA00022519"/>
    </source>
</evidence>
<dbReference type="InterPro" id="IPR017871">
    <property type="entry name" value="ABC_transporter-like_CS"/>
</dbReference>
<keyword evidence="3" id="KW-0472">Membrane</keyword>
<dbReference type="SMART" id="SM00382">
    <property type="entry name" value="AAA"/>
    <property type="match status" value="2"/>
</dbReference>
<name>E1TG20_BURSG</name>
<feature type="domain" description="ABC transporter" evidence="9">
    <location>
        <begin position="34"/>
        <end position="269"/>
    </location>
</feature>
<organism evidence="10">
    <name type="scientific">Burkholderia sp. (strain CCGE1003)</name>
    <dbReference type="NCBI Taxonomy" id="640512"/>
    <lineage>
        <taxon>Bacteria</taxon>
        <taxon>Pseudomonadati</taxon>
        <taxon>Pseudomonadota</taxon>
        <taxon>Betaproteobacteria</taxon>
        <taxon>Burkholderiales</taxon>
        <taxon>Burkholderiaceae</taxon>
        <taxon>Burkholderia</taxon>
    </lineage>
</organism>
<dbReference type="EMBL" id="CP002218">
    <property type="protein sequence ID" value="ADN61561.1"/>
    <property type="molecule type" value="Genomic_DNA"/>
</dbReference>
<dbReference type="AlphaFoldDB" id="E1TG20"/>
<feature type="region of interest" description="Disordered" evidence="8">
    <location>
        <begin position="1"/>
        <end position="28"/>
    </location>
</feature>
<accession>E1TG20</accession>
<dbReference type="InterPro" id="IPR003593">
    <property type="entry name" value="AAA+_ATPase"/>
</dbReference>
<dbReference type="CDD" id="cd03215">
    <property type="entry name" value="ABC_Carb_Monos_II"/>
    <property type="match status" value="1"/>
</dbReference>
<evidence type="ECO:0000256" key="8">
    <source>
        <dbReference type="SAM" id="MobiDB-lite"/>
    </source>
</evidence>
<dbReference type="CDD" id="cd03216">
    <property type="entry name" value="ABC_Carb_Monos_I"/>
    <property type="match status" value="1"/>
</dbReference>
<dbReference type="InterPro" id="IPR027417">
    <property type="entry name" value="P-loop_NTPase"/>
</dbReference>
<dbReference type="PROSITE" id="PS00211">
    <property type="entry name" value="ABC_TRANSPORTER_1"/>
    <property type="match status" value="1"/>
</dbReference>
<keyword evidence="1" id="KW-0813">Transport</keyword>